<protein>
    <recommendedName>
        <fullName evidence="10">Mitoguardin 1</fullName>
    </recommendedName>
</protein>
<keyword evidence="7" id="KW-0472">Membrane</keyword>
<evidence type="ECO:0000256" key="4">
    <source>
        <dbReference type="ARBA" id="ARBA00022787"/>
    </source>
</evidence>
<evidence type="ECO:0000256" key="6">
    <source>
        <dbReference type="ARBA" id="ARBA00023128"/>
    </source>
</evidence>
<keyword evidence="6" id="KW-0496">Mitochondrion</keyword>
<sequence length="618" mass="69144">MLTSILKFPDPDVLFYSRLSSDTGWSSREAGVENQQTHKGCDVTYRRLAALHVVHLPHALYNSLLQGNISTGTKKLVVAATMGMASLFILARHFQRRKGSRRGGQSTQWDKVGALEIPVLTAHKDKEAGSHHRVSPTLCSKNGCTCSTSAHTGPHGEMFGSLPSLASVKSGDSSSSCTCANGSSCWDRPGDEDLCSIFNVPVTTPENLYLMGMELFEEALRRWEQALTFRGRSGDEEELECASVKLGPGDIIAERSVEDLISAEFVHKLQSLVQRAYQLQEEFERAMGVSSETSSHSNIIGSHVEIPVTCRDDLDEEVSCVRDSLSIASNDSFVSAAELAEQHREQRGRISCRVHRTELLQCLGDTDFLAKLHCVRQACQLILCEKSTRTFLAETGKKVLSTILIKACKSPKRFEEVFEEMLVFLEHPEHWENTALELGTRGVKHLNFYDVVLDFILMDSFEDLENPPISIQNVVNNRWLNTSFKETAVASSCWSGLKQKRLHMKVPDGFIAHLYSVCEQISPVLAWGFLRPKTALHHYCCLFKEVVLFFIKDVFDLQKVRYCSVQTLADDMLRLLHHRAELLLSYLGPDAPVHLNTTPLSPPFHLPLPTNLTESRVL</sequence>
<dbReference type="PANTHER" id="PTHR21508:SF3">
    <property type="entry name" value="MITOGUARDIN 1"/>
    <property type="match status" value="1"/>
</dbReference>
<keyword evidence="5" id="KW-1133">Transmembrane helix</keyword>
<dbReference type="InterPro" id="IPR019392">
    <property type="entry name" value="Miga"/>
</dbReference>
<reference evidence="8 9" key="1">
    <citation type="submission" date="2024-06" db="EMBL/GenBank/DDBJ databases">
        <authorList>
            <person name="Pan Q."/>
            <person name="Wen M."/>
            <person name="Jouanno E."/>
            <person name="Zahm M."/>
            <person name="Klopp C."/>
            <person name="Cabau C."/>
            <person name="Louis A."/>
            <person name="Berthelot C."/>
            <person name="Parey E."/>
            <person name="Roest Crollius H."/>
            <person name="Montfort J."/>
            <person name="Robinson-Rechavi M."/>
            <person name="Bouchez O."/>
            <person name="Lampietro C."/>
            <person name="Lopez Roques C."/>
            <person name="Donnadieu C."/>
            <person name="Postlethwait J."/>
            <person name="Bobe J."/>
            <person name="Verreycken H."/>
            <person name="Guiguen Y."/>
        </authorList>
    </citation>
    <scope>NUCLEOTIDE SEQUENCE [LARGE SCALE GENOMIC DNA]</scope>
    <source>
        <strain evidence="8">Up_M1</strain>
        <tissue evidence="8">Testis</tissue>
    </source>
</reference>
<keyword evidence="3" id="KW-0812">Transmembrane</keyword>
<dbReference type="GO" id="GO:0008053">
    <property type="term" value="P:mitochondrial fusion"/>
    <property type="evidence" value="ECO:0007669"/>
    <property type="project" value="UniProtKB-ARBA"/>
</dbReference>
<dbReference type="PANTHER" id="PTHR21508">
    <property type="entry name" value="MITOGUARDIN"/>
    <property type="match status" value="1"/>
</dbReference>
<dbReference type="AlphaFoldDB" id="A0ABD0W7M5"/>
<evidence type="ECO:0008006" key="10">
    <source>
        <dbReference type="Google" id="ProtNLM"/>
    </source>
</evidence>
<accession>A0ABD0W7M5</accession>
<name>A0ABD0W7M5_UMBPY</name>
<evidence type="ECO:0000256" key="3">
    <source>
        <dbReference type="ARBA" id="ARBA00022692"/>
    </source>
</evidence>
<dbReference type="Proteomes" id="UP001557470">
    <property type="component" value="Unassembled WGS sequence"/>
</dbReference>
<dbReference type="Pfam" id="PF10265">
    <property type="entry name" value="Miga"/>
    <property type="match status" value="1"/>
</dbReference>
<comment type="subcellular location">
    <subcellularLocation>
        <location evidence="1">Mitochondrion outer membrane</location>
    </subcellularLocation>
</comment>
<comment type="similarity">
    <text evidence="2">Belongs to the mitoguardin family.</text>
</comment>
<evidence type="ECO:0000313" key="8">
    <source>
        <dbReference type="EMBL" id="KAL0966970.1"/>
    </source>
</evidence>
<proteinExistence type="inferred from homology"/>
<gene>
    <name evidence="8" type="ORF">UPYG_G00302900</name>
</gene>
<organism evidence="8 9">
    <name type="scientific">Umbra pygmaea</name>
    <name type="common">Eastern mudminnow</name>
    <dbReference type="NCBI Taxonomy" id="75934"/>
    <lineage>
        <taxon>Eukaryota</taxon>
        <taxon>Metazoa</taxon>
        <taxon>Chordata</taxon>
        <taxon>Craniata</taxon>
        <taxon>Vertebrata</taxon>
        <taxon>Euteleostomi</taxon>
        <taxon>Actinopterygii</taxon>
        <taxon>Neopterygii</taxon>
        <taxon>Teleostei</taxon>
        <taxon>Protacanthopterygii</taxon>
        <taxon>Esociformes</taxon>
        <taxon>Umbridae</taxon>
        <taxon>Umbra</taxon>
    </lineage>
</organism>
<evidence type="ECO:0000256" key="2">
    <source>
        <dbReference type="ARBA" id="ARBA00008969"/>
    </source>
</evidence>
<dbReference type="GO" id="GO:0005741">
    <property type="term" value="C:mitochondrial outer membrane"/>
    <property type="evidence" value="ECO:0007669"/>
    <property type="project" value="UniProtKB-SubCell"/>
</dbReference>
<evidence type="ECO:0000256" key="5">
    <source>
        <dbReference type="ARBA" id="ARBA00022989"/>
    </source>
</evidence>
<dbReference type="EMBL" id="JAGEUA010000009">
    <property type="protein sequence ID" value="KAL0966970.1"/>
    <property type="molecule type" value="Genomic_DNA"/>
</dbReference>
<evidence type="ECO:0000256" key="1">
    <source>
        <dbReference type="ARBA" id="ARBA00004294"/>
    </source>
</evidence>
<keyword evidence="4" id="KW-1000">Mitochondrion outer membrane</keyword>
<comment type="caution">
    <text evidence="8">The sequence shown here is derived from an EMBL/GenBank/DDBJ whole genome shotgun (WGS) entry which is preliminary data.</text>
</comment>
<evidence type="ECO:0000313" key="9">
    <source>
        <dbReference type="Proteomes" id="UP001557470"/>
    </source>
</evidence>
<evidence type="ECO:0000256" key="7">
    <source>
        <dbReference type="ARBA" id="ARBA00023136"/>
    </source>
</evidence>
<keyword evidence="9" id="KW-1185">Reference proteome</keyword>